<protein>
    <submittedName>
        <fullName evidence="2">BON domain-containing protein</fullName>
    </submittedName>
</protein>
<proteinExistence type="predicted"/>
<dbReference type="Pfam" id="PF04972">
    <property type="entry name" value="BON"/>
    <property type="match status" value="1"/>
</dbReference>
<name>A0AAX4HU65_9BACT</name>
<dbReference type="InterPro" id="IPR007055">
    <property type="entry name" value="BON_dom"/>
</dbReference>
<evidence type="ECO:0000313" key="2">
    <source>
        <dbReference type="EMBL" id="WPU66854.1"/>
    </source>
</evidence>
<dbReference type="PROSITE" id="PS50914">
    <property type="entry name" value="BON"/>
    <property type="match status" value="1"/>
</dbReference>
<dbReference type="EMBL" id="CP139487">
    <property type="protein sequence ID" value="WPU66854.1"/>
    <property type="molecule type" value="Genomic_DNA"/>
</dbReference>
<keyword evidence="3" id="KW-1185">Reference proteome</keyword>
<dbReference type="Gene3D" id="3.30.1340.30">
    <property type="match status" value="1"/>
</dbReference>
<reference evidence="2 3" key="1">
    <citation type="submission" date="2023-11" db="EMBL/GenBank/DDBJ databases">
        <title>Peredibacter starrii A3.12.</title>
        <authorList>
            <person name="Mitchell R.J."/>
        </authorList>
    </citation>
    <scope>NUCLEOTIDE SEQUENCE [LARGE SCALE GENOMIC DNA]</scope>
    <source>
        <strain evidence="2 3">A3.12</strain>
    </source>
</reference>
<organism evidence="2 3">
    <name type="scientific">Peredibacter starrii</name>
    <dbReference type="NCBI Taxonomy" id="28202"/>
    <lineage>
        <taxon>Bacteria</taxon>
        <taxon>Pseudomonadati</taxon>
        <taxon>Bdellovibrionota</taxon>
        <taxon>Bacteriovoracia</taxon>
        <taxon>Bacteriovoracales</taxon>
        <taxon>Bacteriovoracaceae</taxon>
        <taxon>Peredibacter</taxon>
    </lineage>
</organism>
<dbReference type="AlphaFoldDB" id="A0AAX4HU65"/>
<dbReference type="RefSeq" id="WP_321399473.1">
    <property type="nucleotide sequence ID" value="NZ_CP139487.1"/>
</dbReference>
<dbReference type="Proteomes" id="UP001324634">
    <property type="component" value="Chromosome"/>
</dbReference>
<gene>
    <name evidence="2" type="ORF">SOO65_08840</name>
</gene>
<evidence type="ECO:0000313" key="3">
    <source>
        <dbReference type="Proteomes" id="UP001324634"/>
    </source>
</evidence>
<sequence>MEIIPKKKNKIDYDDNEDQDWFSYLHENIETHTPLGSPFPGSSWSYERRDSLFDHEDGLKKPDDELHWEIMRKLYENKCVDASLIVVIVLNGNVQLNGKVRSEEAKKNAERVVTMLPGVWRVENKLIVEQPS</sequence>
<dbReference type="KEGG" id="psti:SOO65_08840"/>
<feature type="domain" description="BON" evidence="1">
    <location>
        <begin position="62"/>
        <end position="130"/>
    </location>
</feature>
<evidence type="ECO:0000259" key="1">
    <source>
        <dbReference type="PROSITE" id="PS50914"/>
    </source>
</evidence>
<accession>A0AAX4HU65</accession>